<keyword evidence="4" id="KW-1185">Reference proteome</keyword>
<dbReference type="RefSeq" id="WP_307407010.1">
    <property type="nucleotide sequence ID" value="NZ_JAUSUR010000002.1"/>
</dbReference>
<dbReference type="InterPro" id="IPR050345">
    <property type="entry name" value="Aliph_Amidase/BUP"/>
</dbReference>
<gene>
    <name evidence="3" type="ORF">J2S15_001566</name>
</gene>
<dbReference type="Pfam" id="PF00795">
    <property type="entry name" value="CN_hydrolase"/>
    <property type="match status" value="1"/>
</dbReference>
<feature type="domain" description="CN hydrolase" evidence="2">
    <location>
        <begin position="4"/>
        <end position="262"/>
    </location>
</feature>
<dbReference type="PROSITE" id="PS50263">
    <property type="entry name" value="CN_HYDROLASE"/>
    <property type="match status" value="1"/>
</dbReference>
<keyword evidence="1 3" id="KW-0378">Hydrolase</keyword>
<dbReference type="InterPro" id="IPR036526">
    <property type="entry name" value="C-N_Hydrolase_sf"/>
</dbReference>
<dbReference type="SUPFAM" id="SSF56317">
    <property type="entry name" value="Carbon-nitrogen hydrolase"/>
    <property type="match status" value="1"/>
</dbReference>
<dbReference type="InterPro" id="IPR003010">
    <property type="entry name" value="C-N_Hydrolase"/>
</dbReference>
<evidence type="ECO:0000256" key="1">
    <source>
        <dbReference type="ARBA" id="ARBA00022801"/>
    </source>
</evidence>
<dbReference type="EC" id="3.5.1.53" evidence="3"/>
<dbReference type="Proteomes" id="UP001230220">
    <property type="component" value="Unassembled WGS sequence"/>
</dbReference>
<evidence type="ECO:0000259" key="2">
    <source>
        <dbReference type="PROSITE" id="PS50263"/>
    </source>
</evidence>
<dbReference type="GO" id="GO:0050126">
    <property type="term" value="F:N-carbamoylputrescine amidase activity"/>
    <property type="evidence" value="ECO:0007669"/>
    <property type="project" value="UniProtKB-EC"/>
</dbReference>
<evidence type="ECO:0000313" key="3">
    <source>
        <dbReference type="EMBL" id="MDQ0360821.1"/>
    </source>
</evidence>
<dbReference type="Gene3D" id="3.60.110.10">
    <property type="entry name" value="Carbon-nitrogen hydrolase"/>
    <property type="match status" value="1"/>
</dbReference>
<protein>
    <submittedName>
        <fullName evidence="3">N-carbamoylputrescine amidase</fullName>
        <ecNumber evidence="3">3.5.1.53</ecNumber>
    </submittedName>
</protein>
<organism evidence="3 4">
    <name type="scientific">Breznakia pachnodae</name>
    <dbReference type="NCBI Taxonomy" id="265178"/>
    <lineage>
        <taxon>Bacteria</taxon>
        <taxon>Bacillati</taxon>
        <taxon>Bacillota</taxon>
        <taxon>Erysipelotrichia</taxon>
        <taxon>Erysipelotrichales</taxon>
        <taxon>Erysipelotrichaceae</taxon>
        <taxon>Breznakia</taxon>
    </lineage>
</organism>
<sequence length="318" mass="36722">MKKIIMAMVQMKNYYDNHKKGKEKMEEYIEKAANEGADIIAFPELSICGYIPNKTIWNHAQSLYDEDVKWIRMLAKKYHIYIGAGFIEIKNNDFYNTYFIMNPKGELDGVIRKENGEADTFKHKEGALYIDTSFGRIGLGICADNHFVNRLERMKKVNVDIMLMPHAMPIPFQKSRSISDNDLVRFKRQPYAVASTYAQYLNVTTVFINAVGDYPKFHGKIGTKSFNNDFALLGGSLVVDEKGKVLLEMNDQEDFQLIKICIEKKKPNNYKPKAYNGQWLHPGNALFRRIIFPIAVKQGIHTYEKTHMDGVNKLNEKR</sequence>
<evidence type="ECO:0000313" key="4">
    <source>
        <dbReference type="Proteomes" id="UP001230220"/>
    </source>
</evidence>
<name>A0ABU0E1X9_9FIRM</name>
<accession>A0ABU0E1X9</accession>
<reference evidence="3 4" key="1">
    <citation type="submission" date="2023-07" db="EMBL/GenBank/DDBJ databases">
        <title>Genomic Encyclopedia of Type Strains, Phase IV (KMG-IV): sequencing the most valuable type-strain genomes for metagenomic binning, comparative biology and taxonomic classification.</title>
        <authorList>
            <person name="Goeker M."/>
        </authorList>
    </citation>
    <scope>NUCLEOTIDE SEQUENCE [LARGE SCALE GENOMIC DNA]</scope>
    <source>
        <strain evidence="3 4">DSM 16784</strain>
    </source>
</reference>
<dbReference type="EMBL" id="JAUSUR010000002">
    <property type="protein sequence ID" value="MDQ0360821.1"/>
    <property type="molecule type" value="Genomic_DNA"/>
</dbReference>
<dbReference type="PANTHER" id="PTHR43674:SF2">
    <property type="entry name" value="BETA-UREIDOPROPIONASE"/>
    <property type="match status" value="1"/>
</dbReference>
<dbReference type="CDD" id="cd07197">
    <property type="entry name" value="nitrilase"/>
    <property type="match status" value="1"/>
</dbReference>
<dbReference type="PANTHER" id="PTHR43674">
    <property type="entry name" value="NITRILASE C965.09-RELATED"/>
    <property type="match status" value="1"/>
</dbReference>
<comment type="caution">
    <text evidence="3">The sequence shown here is derived from an EMBL/GenBank/DDBJ whole genome shotgun (WGS) entry which is preliminary data.</text>
</comment>
<proteinExistence type="predicted"/>